<dbReference type="KEGG" id="bmei:Spa11_14360"/>
<dbReference type="Proteomes" id="UP000316426">
    <property type="component" value="Chromosome"/>
</dbReference>
<name>A0A518K620_9BACT</name>
<sequence length="490" mass="54117">MKFLIDTNVLIAGEPTDAQNVEPATGAVARLVGAVLAHGGELYCHPDSLVELGSDRDPARRELRQTLVAKYPSLPAPPAIGQALIEELGPLVPGSNHEIDAKMLAAVAGDAVDFLVTSDLGIHRRAKRVGLEQRVVSVSDALFLLRELAAEAPLEFPAVSKIFCHELDHTAPFFDSLRAGYDGFDDWIKQAKREHRPAYRIEVGGRLAGLALLKEDDNEPLAGSSGRLLKLCTMKIADEFRGNRYGELILKPVFEHCRVGGFDAVFCTCFPKEKELVSHLSRFGFELVGRKGQELVLVKRFKPTDHERQELDPLAYHVRFGPYRVKAAGAAAFVVPVQPRWHEQLFPELEEQMGLFAGQTPYGNSIRKAYLCRSMTKTIEPGSVLLFYRSQDRSCVQAVGIAEASVRSREPIEIIRYVGTRTVYSEAEVEAMAAESNQGVLAVLFRQAQSIDNTPLLELVRAGVLKGAPQSITKVRTPKGIEWIRSRVET</sequence>
<keyword evidence="3" id="KW-1185">Reference proteome</keyword>
<feature type="domain" description="N-acetyltransferase" evidence="1">
    <location>
        <begin position="154"/>
        <end position="302"/>
    </location>
</feature>
<evidence type="ECO:0000313" key="3">
    <source>
        <dbReference type="Proteomes" id="UP000316426"/>
    </source>
</evidence>
<protein>
    <recommendedName>
        <fullName evidence="1">N-acetyltransferase domain-containing protein</fullName>
    </recommendedName>
</protein>
<evidence type="ECO:0000313" key="2">
    <source>
        <dbReference type="EMBL" id="QDV73240.1"/>
    </source>
</evidence>
<dbReference type="EMBL" id="CP036349">
    <property type="protein sequence ID" value="QDV73240.1"/>
    <property type="molecule type" value="Genomic_DNA"/>
</dbReference>
<dbReference type="InterPro" id="IPR016181">
    <property type="entry name" value="Acyl_CoA_acyltransferase"/>
</dbReference>
<organism evidence="2 3">
    <name type="scientific">Botrimarina mediterranea</name>
    <dbReference type="NCBI Taxonomy" id="2528022"/>
    <lineage>
        <taxon>Bacteria</taxon>
        <taxon>Pseudomonadati</taxon>
        <taxon>Planctomycetota</taxon>
        <taxon>Planctomycetia</taxon>
        <taxon>Pirellulales</taxon>
        <taxon>Lacipirellulaceae</taxon>
        <taxon>Botrimarina</taxon>
    </lineage>
</organism>
<dbReference type="AlphaFoldDB" id="A0A518K620"/>
<gene>
    <name evidence="2" type="ORF">Spa11_14360</name>
</gene>
<accession>A0A518K620</accession>
<dbReference type="Pfam" id="PF00583">
    <property type="entry name" value="Acetyltransf_1"/>
    <property type="match status" value="1"/>
</dbReference>
<dbReference type="Gene3D" id="3.40.630.30">
    <property type="match status" value="1"/>
</dbReference>
<dbReference type="PROSITE" id="PS51186">
    <property type="entry name" value="GNAT"/>
    <property type="match status" value="1"/>
</dbReference>
<proteinExistence type="predicted"/>
<dbReference type="GO" id="GO:0016747">
    <property type="term" value="F:acyltransferase activity, transferring groups other than amino-acyl groups"/>
    <property type="evidence" value="ECO:0007669"/>
    <property type="project" value="InterPro"/>
</dbReference>
<reference evidence="2 3" key="1">
    <citation type="submission" date="2019-02" db="EMBL/GenBank/DDBJ databases">
        <title>Deep-cultivation of Planctomycetes and their phenomic and genomic characterization uncovers novel biology.</title>
        <authorList>
            <person name="Wiegand S."/>
            <person name="Jogler M."/>
            <person name="Boedeker C."/>
            <person name="Pinto D."/>
            <person name="Vollmers J."/>
            <person name="Rivas-Marin E."/>
            <person name="Kohn T."/>
            <person name="Peeters S.H."/>
            <person name="Heuer A."/>
            <person name="Rast P."/>
            <person name="Oberbeckmann S."/>
            <person name="Bunk B."/>
            <person name="Jeske O."/>
            <person name="Meyerdierks A."/>
            <person name="Storesund J.E."/>
            <person name="Kallscheuer N."/>
            <person name="Luecker S."/>
            <person name="Lage O.M."/>
            <person name="Pohl T."/>
            <person name="Merkel B.J."/>
            <person name="Hornburger P."/>
            <person name="Mueller R.-W."/>
            <person name="Bruemmer F."/>
            <person name="Labrenz M."/>
            <person name="Spormann A.M."/>
            <person name="Op den Camp H."/>
            <person name="Overmann J."/>
            <person name="Amann R."/>
            <person name="Jetten M.S.M."/>
            <person name="Mascher T."/>
            <person name="Medema M.H."/>
            <person name="Devos D.P."/>
            <person name="Kaster A.-K."/>
            <person name="Ovreas L."/>
            <person name="Rohde M."/>
            <person name="Galperin M.Y."/>
            <person name="Jogler C."/>
        </authorList>
    </citation>
    <scope>NUCLEOTIDE SEQUENCE [LARGE SCALE GENOMIC DNA]</scope>
    <source>
        <strain evidence="2 3">Spa11</strain>
    </source>
</reference>
<evidence type="ECO:0000259" key="1">
    <source>
        <dbReference type="PROSITE" id="PS51186"/>
    </source>
</evidence>
<dbReference type="RefSeq" id="WP_145109875.1">
    <property type="nucleotide sequence ID" value="NZ_CP036349.1"/>
</dbReference>
<dbReference type="InterPro" id="IPR000182">
    <property type="entry name" value="GNAT_dom"/>
</dbReference>
<dbReference type="SUPFAM" id="SSF55729">
    <property type="entry name" value="Acyl-CoA N-acyltransferases (Nat)"/>
    <property type="match status" value="1"/>
</dbReference>